<dbReference type="STRING" id="1424294.Gferi_03570"/>
<name>A0A1D8GCV1_9FIRM</name>
<dbReference type="EMBL" id="CP017269">
    <property type="protein sequence ID" value="AOT68737.1"/>
    <property type="molecule type" value="Genomic_DNA"/>
</dbReference>
<dbReference type="OrthoDB" id="360187at2"/>
<sequence length="173" mass="20455">MIELIKSKLNLRADSSHEEEYKECIRDLIQHEMVESMKNFIQHGDINCLEHSLFVSYISYLVCRQLGFDYRSAARGGLLHDFFLYDWHTGKPYKGLHGFIHPHIALQNANKYFNLNDREKDIIQKHMWPLTIRLPRYREAFVVLLADKYCASMEIVKFGSGKNVHRLKEILEI</sequence>
<evidence type="ECO:0000313" key="2">
    <source>
        <dbReference type="Proteomes" id="UP000095743"/>
    </source>
</evidence>
<keyword evidence="1" id="KW-0378">Hydrolase</keyword>
<reference evidence="1 2" key="1">
    <citation type="submission" date="2016-09" db="EMBL/GenBank/DDBJ databases">
        <title>Genomic analysis reveals versatility of anaerobic energy metabolism of Geosporobacter ferrireducens IRF9 of phylum Firmicutes.</title>
        <authorList>
            <person name="Kim S.-J."/>
        </authorList>
    </citation>
    <scope>NUCLEOTIDE SEQUENCE [LARGE SCALE GENOMIC DNA]</scope>
    <source>
        <strain evidence="1 2">IRF9</strain>
    </source>
</reference>
<keyword evidence="2" id="KW-1185">Reference proteome</keyword>
<evidence type="ECO:0000313" key="1">
    <source>
        <dbReference type="EMBL" id="AOT68737.1"/>
    </source>
</evidence>
<proteinExistence type="predicted"/>
<dbReference type="KEGG" id="gfe:Gferi_03570"/>
<organism evidence="1 2">
    <name type="scientific">Geosporobacter ferrireducens</name>
    <dbReference type="NCBI Taxonomy" id="1424294"/>
    <lineage>
        <taxon>Bacteria</taxon>
        <taxon>Bacillati</taxon>
        <taxon>Bacillota</taxon>
        <taxon>Clostridia</taxon>
        <taxon>Peptostreptococcales</taxon>
        <taxon>Thermotaleaceae</taxon>
        <taxon>Geosporobacter</taxon>
    </lineage>
</organism>
<protein>
    <submittedName>
        <fullName evidence="1">HD family phosphohydrolase</fullName>
    </submittedName>
</protein>
<dbReference type="AlphaFoldDB" id="A0A1D8GCV1"/>
<dbReference type="Proteomes" id="UP000095743">
    <property type="component" value="Chromosome"/>
</dbReference>
<dbReference type="Gene3D" id="1.10.3210.10">
    <property type="entry name" value="Hypothetical protein af1432"/>
    <property type="match status" value="1"/>
</dbReference>
<dbReference type="GO" id="GO:0016787">
    <property type="term" value="F:hydrolase activity"/>
    <property type="evidence" value="ECO:0007669"/>
    <property type="project" value="UniProtKB-KW"/>
</dbReference>
<gene>
    <name evidence="1" type="ORF">Gferi_03570</name>
</gene>
<accession>A0A1D8GCV1</accession>
<dbReference type="RefSeq" id="WP_069974308.1">
    <property type="nucleotide sequence ID" value="NZ_CP017269.1"/>
</dbReference>
<dbReference type="SUPFAM" id="SSF109604">
    <property type="entry name" value="HD-domain/PDEase-like"/>
    <property type="match status" value="1"/>
</dbReference>